<dbReference type="InterPro" id="IPR007569">
    <property type="entry name" value="DUF559"/>
</dbReference>
<feature type="domain" description="DUF559" evidence="2">
    <location>
        <begin position="238"/>
        <end position="289"/>
    </location>
</feature>
<evidence type="ECO:0000313" key="3">
    <source>
        <dbReference type="EMBL" id="XAY04857.1"/>
    </source>
</evidence>
<evidence type="ECO:0000256" key="1">
    <source>
        <dbReference type="SAM" id="MobiDB-lite"/>
    </source>
</evidence>
<dbReference type="Gene3D" id="3.40.960.10">
    <property type="entry name" value="VSR Endonuclease"/>
    <property type="match status" value="1"/>
</dbReference>
<dbReference type="AlphaFoldDB" id="A0AAU7ATQ6"/>
<dbReference type="Pfam" id="PF04480">
    <property type="entry name" value="DUF559"/>
    <property type="match status" value="1"/>
</dbReference>
<protein>
    <recommendedName>
        <fullName evidence="2">DUF559 domain-containing protein</fullName>
    </recommendedName>
</protein>
<organism evidence="3">
    <name type="scientific">Paraconexibacter sp. AEG42_29</name>
    <dbReference type="NCBI Taxonomy" id="2997339"/>
    <lineage>
        <taxon>Bacteria</taxon>
        <taxon>Bacillati</taxon>
        <taxon>Actinomycetota</taxon>
        <taxon>Thermoleophilia</taxon>
        <taxon>Solirubrobacterales</taxon>
        <taxon>Paraconexibacteraceae</taxon>
        <taxon>Paraconexibacter</taxon>
    </lineage>
</organism>
<gene>
    <name evidence="3" type="ORF">DSM112329_01695</name>
</gene>
<reference evidence="3" key="1">
    <citation type="submission" date="2022-12" db="EMBL/GenBank/DDBJ databases">
        <title>Paraconexibacter alkalitolerans sp. nov. and Baekduia alba sp. nov., isolated from soil and emended description of the genera Paraconexibacter (Chun et al., 2020) and Baekduia (An et al., 2020).</title>
        <authorList>
            <person name="Vieira S."/>
            <person name="Huber K.J."/>
            <person name="Geppert A."/>
            <person name="Wolf J."/>
            <person name="Neumann-Schaal M."/>
            <person name="Muesken M."/>
            <person name="Overmann J."/>
        </authorList>
    </citation>
    <scope>NUCLEOTIDE SEQUENCE</scope>
    <source>
        <strain evidence="3">AEG42_29</strain>
    </source>
</reference>
<dbReference type="KEGG" id="parq:DSM112329_01695"/>
<sequence length="302" mass="34796">MGALRRKPAEERLLTTADDQEGLLRYDDLVAHGLDRNAIRSRRESCRLNRVFDGVYAFGHRQLREEAYWLAALWSCGEDDVLSHFTAAAYHGWRIEASDGRVHVSTTAETTTRTDLAVHRVKTLPRRDVFRSDPYRVTTIPRTLVDLADVMTWPDYRALADSLPSLHLGAIRGAQQRAPNRSGRGRVRRLTEADDAHTKSEFERRYLRFSRAHGLPLPDELNVKRAGHKADCVYRTPRQLIVELDGRAYHERRDQMRADRRRDFDYQVEGFLILRLVWDDLHRDSAAATADRVRKMLAIAAA</sequence>
<name>A0AAU7ATQ6_9ACTN</name>
<evidence type="ECO:0000259" key="2">
    <source>
        <dbReference type="Pfam" id="PF04480"/>
    </source>
</evidence>
<proteinExistence type="predicted"/>
<feature type="region of interest" description="Disordered" evidence="1">
    <location>
        <begin position="174"/>
        <end position="193"/>
    </location>
</feature>
<dbReference type="RefSeq" id="WP_354701381.1">
    <property type="nucleotide sequence ID" value="NZ_CP114014.1"/>
</dbReference>
<dbReference type="EMBL" id="CP114014">
    <property type="protein sequence ID" value="XAY04857.1"/>
    <property type="molecule type" value="Genomic_DNA"/>
</dbReference>
<accession>A0AAU7ATQ6</accession>